<gene>
    <name evidence="1" type="ORF">BGZ65_009273</name>
</gene>
<dbReference type="AlphaFoldDB" id="A0A9P6LS09"/>
<accession>A0A9P6LS09</accession>
<organism evidence="1 2">
    <name type="scientific">Modicella reniformis</name>
    <dbReference type="NCBI Taxonomy" id="1440133"/>
    <lineage>
        <taxon>Eukaryota</taxon>
        <taxon>Fungi</taxon>
        <taxon>Fungi incertae sedis</taxon>
        <taxon>Mucoromycota</taxon>
        <taxon>Mortierellomycotina</taxon>
        <taxon>Mortierellomycetes</taxon>
        <taxon>Mortierellales</taxon>
        <taxon>Mortierellaceae</taxon>
        <taxon>Modicella</taxon>
    </lineage>
</organism>
<keyword evidence="2" id="KW-1185">Reference proteome</keyword>
<proteinExistence type="predicted"/>
<protein>
    <submittedName>
        <fullName evidence="1">Uncharacterized protein</fullName>
    </submittedName>
</protein>
<reference evidence="1" key="1">
    <citation type="journal article" date="2020" name="Fungal Divers.">
        <title>Resolving the Mortierellaceae phylogeny through synthesis of multi-gene phylogenetics and phylogenomics.</title>
        <authorList>
            <person name="Vandepol N."/>
            <person name="Liber J."/>
            <person name="Desiro A."/>
            <person name="Na H."/>
            <person name="Kennedy M."/>
            <person name="Barry K."/>
            <person name="Grigoriev I.V."/>
            <person name="Miller A.N."/>
            <person name="O'Donnell K."/>
            <person name="Stajich J.E."/>
            <person name="Bonito G."/>
        </authorList>
    </citation>
    <scope>NUCLEOTIDE SEQUENCE</scope>
    <source>
        <strain evidence="1">MES-2147</strain>
    </source>
</reference>
<sequence length="63" mass="7030">MLSTVQLEDEDTPAAAKAITRAELDRQFPLGIAIREKGKIEDLGSWVDISEKVAEDVEELIFK</sequence>
<name>A0A9P6LS09_9FUNG</name>
<dbReference type="EMBL" id="JAAAHW010010783">
    <property type="protein sequence ID" value="KAF9922917.1"/>
    <property type="molecule type" value="Genomic_DNA"/>
</dbReference>
<dbReference type="Proteomes" id="UP000749646">
    <property type="component" value="Unassembled WGS sequence"/>
</dbReference>
<evidence type="ECO:0000313" key="1">
    <source>
        <dbReference type="EMBL" id="KAF9922917.1"/>
    </source>
</evidence>
<evidence type="ECO:0000313" key="2">
    <source>
        <dbReference type="Proteomes" id="UP000749646"/>
    </source>
</evidence>
<comment type="caution">
    <text evidence="1">The sequence shown here is derived from an EMBL/GenBank/DDBJ whole genome shotgun (WGS) entry which is preliminary data.</text>
</comment>